<name>A0A9P9Y109_9HYPO</name>
<proteinExistence type="predicted"/>
<dbReference type="Proteomes" id="UP001055219">
    <property type="component" value="Unassembled WGS sequence"/>
</dbReference>
<dbReference type="EMBL" id="JAGIXG020000024">
    <property type="protein sequence ID" value="KAI6781158.1"/>
    <property type="molecule type" value="Genomic_DNA"/>
</dbReference>
<reference evidence="2" key="1">
    <citation type="journal article" date="2021" name="J Fungi (Basel)">
        <title>Genomic and Metabolomic Analyses of the Marine Fungus Emericellopsis cladophorae: Insights into Saltwater Adaptability Mechanisms and Its Biosynthetic Potential.</title>
        <authorList>
            <person name="Goncalves M.F.M."/>
            <person name="Hilario S."/>
            <person name="Van de Peer Y."/>
            <person name="Esteves A.C."/>
            <person name="Alves A."/>
        </authorList>
    </citation>
    <scope>NUCLEOTIDE SEQUENCE</scope>
    <source>
        <strain evidence="2">MUM 19.33</strain>
    </source>
</reference>
<keyword evidence="1" id="KW-1133">Transmembrane helix</keyword>
<comment type="caution">
    <text evidence="2">The sequence shown here is derived from an EMBL/GenBank/DDBJ whole genome shotgun (WGS) entry which is preliminary data.</text>
</comment>
<keyword evidence="1" id="KW-0472">Membrane</keyword>
<dbReference type="RefSeq" id="XP_051362014.1">
    <property type="nucleotide sequence ID" value="XM_051506670.1"/>
</dbReference>
<evidence type="ECO:0000256" key="1">
    <source>
        <dbReference type="SAM" id="Phobius"/>
    </source>
</evidence>
<organism evidence="2 3">
    <name type="scientific">Emericellopsis cladophorae</name>
    <dbReference type="NCBI Taxonomy" id="2686198"/>
    <lineage>
        <taxon>Eukaryota</taxon>
        <taxon>Fungi</taxon>
        <taxon>Dikarya</taxon>
        <taxon>Ascomycota</taxon>
        <taxon>Pezizomycotina</taxon>
        <taxon>Sordariomycetes</taxon>
        <taxon>Hypocreomycetidae</taxon>
        <taxon>Hypocreales</taxon>
        <taxon>Bionectriaceae</taxon>
        <taxon>Emericellopsis</taxon>
    </lineage>
</organism>
<evidence type="ECO:0000313" key="3">
    <source>
        <dbReference type="Proteomes" id="UP001055219"/>
    </source>
</evidence>
<dbReference type="AlphaFoldDB" id="A0A9P9Y109"/>
<evidence type="ECO:0000313" key="2">
    <source>
        <dbReference type="EMBL" id="KAI6781158.1"/>
    </source>
</evidence>
<keyword evidence="1" id="KW-0812">Transmembrane</keyword>
<dbReference type="OrthoDB" id="5599753at2759"/>
<gene>
    <name evidence="2" type="ORF">J7T54_002514</name>
</gene>
<accession>A0A9P9Y109</accession>
<keyword evidence="3" id="KW-1185">Reference proteome</keyword>
<feature type="transmembrane region" description="Helical" evidence="1">
    <location>
        <begin position="12"/>
        <end position="32"/>
    </location>
</feature>
<reference evidence="2" key="2">
    <citation type="submission" date="2022-07" db="EMBL/GenBank/DDBJ databases">
        <authorList>
            <person name="Goncalves M.F.M."/>
            <person name="Hilario S."/>
            <person name="Van De Peer Y."/>
            <person name="Esteves A.C."/>
            <person name="Alves A."/>
        </authorList>
    </citation>
    <scope>NUCLEOTIDE SEQUENCE</scope>
    <source>
        <strain evidence="2">MUM 19.33</strain>
    </source>
</reference>
<protein>
    <submittedName>
        <fullName evidence="2">Uncharacterized protein</fullName>
    </submittedName>
</protein>
<dbReference type="GeneID" id="75829026"/>
<sequence>MQSLLSVRPTWVKFALALPVALPTIYLAYLSWHISRHTSSTKGRRLPSRTRDTSANALPWTPASLPERVRAEDAGWVLAYERVVSLPVPVSSLAIPATIVADEEETPSPLMRAYAVGAQVAFGSTPQAYLMRNVIDEPRLRRTFDKDWIRTLAFRNGDIVNGVYKVAYRGRGSTSRSERVEIVIEAPLSFNGSVPHGLILAEVQVDDNGDHVLFVNETWMWRRNDEKSTLIEGSFGGWFHSLLAGWLVMKGIRNVKG</sequence>